<name>A0A812SDF6_SYMPI</name>
<keyword evidence="4" id="KW-1185">Reference proteome</keyword>
<dbReference type="EMBL" id="CAJNIZ010024224">
    <property type="protein sequence ID" value="CAE7474957.1"/>
    <property type="molecule type" value="Genomic_DNA"/>
</dbReference>
<evidence type="ECO:0000259" key="2">
    <source>
        <dbReference type="PROSITE" id="PS50994"/>
    </source>
</evidence>
<dbReference type="GO" id="GO:0003676">
    <property type="term" value="F:nucleic acid binding"/>
    <property type="evidence" value="ECO:0007669"/>
    <property type="project" value="InterPro"/>
</dbReference>
<proteinExistence type="predicted"/>
<dbReference type="GO" id="GO:0015074">
    <property type="term" value="P:DNA integration"/>
    <property type="evidence" value="ECO:0007669"/>
    <property type="project" value="InterPro"/>
</dbReference>
<organism evidence="3 4">
    <name type="scientific">Symbiodinium pilosum</name>
    <name type="common">Dinoflagellate</name>
    <dbReference type="NCBI Taxonomy" id="2952"/>
    <lineage>
        <taxon>Eukaryota</taxon>
        <taxon>Sar</taxon>
        <taxon>Alveolata</taxon>
        <taxon>Dinophyceae</taxon>
        <taxon>Suessiales</taxon>
        <taxon>Symbiodiniaceae</taxon>
        <taxon>Symbiodinium</taxon>
    </lineage>
</organism>
<dbReference type="PANTHER" id="PTHR11439:SF467">
    <property type="entry name" value="INTEGRASE CATALYTIC DOMAIN-CONTAINING PROTEIN"/>
    <property type="match status" value="1"/>
</dbReference>
<accession>A0A812SDF6</accession>
<dbReference type="InterPro" id="IPR012337">
    <property type="entry name" value="RNaseH-like_sf"/>
</dbReference>
<feature type="domain" description="Integrase catalytic" evidence="2">
    <location>
        <begin position="756"/>
        <end position="889"/>
    </location>
</feature>
<dbReference type="PANTHER" id="PTHR11439">
    <property type="entry name" value="GAG-POL-RELATED RETROTRANSPOSON"/>
    <property type="match status" value="1"/>
</dbReference>
<evidence type="ECO:0000313" key="4">
    <source>
        <dbReference type="Proteomes" id="UP000649617"/>
    </source>
</evidence>
<evidence type="ECO:0000256" key="1">
    <source>
        <dbReference type="SAM" id="MobiDB-lite"/>
    </source>
</evidence>
<feature type="region of interest" description="Disordered" evidence="1">
    <location>
        <begin position="563"/>
        <end position="584"/>
    </location>
</feature>
<dbReference type="SUPFAM" id="SSF56672">
    <property type="entry name" value="DNA/RNA polymerases"/>
    <property type="match status" value="1"/>
</dbReference>
<dbReference type="Pfam" id="PF07727">
    <property type="entry name" value="RVT_2"/>
    <property type="match status" value="1"/>
</dbReference>
<dbReference type="PROSITE" id="PS50994">
    <property type="entry name" value="INTEGRASE"/>
    <property type="match status" value="1"/>
</dbReference>
<dbReference type="Gene3D" id="3.30.420.10">
    <property type="entry name" value="Ribonuclease H-like superfamily/Ribonuclease H"/>
    <property type="match status" value="1"/>
</dbReference>
<gene>
    <name evidence="3" type="ORF">SPIL2461_LOCUS12067</name>
</gene>
<dbReference type="InterPro" id="IPR043502">
    <property type="entry name" value="DNA/RNA_pol_sf"/>
</dbReference>
<dbReference type="InterPro" id="IPR036397">
    <property type="entry name" value="RNaseH_sf"/>
</dbReference>
<protein>
    <recommendedName>
        <fullName evidence="2">Integrase catalytic domain-containing protein</fullName>
    </recommendedName>
</protein>
<dbReference type="InterPro" id="IPR001584">
    <property type="entry name" value="Integrase_cat-core"/>
</dbReference>
<dbReference type="OrthoDB" id="447981at2759"/>
<dbReference type="InterPro" id="IPR013103">
    <property type="entry name" value="RVT_2"/>
</dbReference>
<evidence type="ECO:0000313" key="3">
    <source>
        <dbReference type="EMBL" id="CAE7474957.1"/>
    </source>
</evidence>
<reference evidence="3" key="1">
    <citation type="submission" date="2021-02" db="EMBL/GenBank/DDBJ databases">
        <authorList>
            <person name="Dougan E. K."/>
            <person name="Rhodes N."/>
            <person name="Thang M."/>
            <person name="Chan C."/>
        </authorList>
    </citation>
    <scope>NUCLEOTIDE SEQUENCE</scope>
</reference>
<dbReference type="Proteomes" id="UP000649617">
    <property type="component" value="Unassembled WGS sequence"/>
</dbReference>
<comment type="caution">
    <text evidence="3">The sequence shown here is derived from an EMBL/GenBank/DDBJ whole genome shotgun (WGS) entry which is preliminary data.</text>
</comment>
<sequence length="1935" mass="214080">MTIESLIKVAQQIVQGQPTGSSMSTGDPSSPSLRVMRMVNPIHGSDGTIVKATALVDSGATHPLRKAASSEEWENARAVTVNLAGNRSVEMKLTTSGTLLLPVSEMGSSTILPVGDLIQTLGYKLDWNRKSCRLIAPDGESMKLSMRDGCPQLPEYQALSLISRLEERKLEQLRNVTLEAEDAVRAAALRMERSWFDSLLEFCKGDLSAGHMAVDKSPFFKDVPEPSKAGLITTSDLSRGWELMKRVTCWKRSFRRRLLQSNSWVIHFYSGRSSNPAFKTLDAGGNVLLEIDILNSSALDVGAQALWDVITWACANGKVSAILGGPPCKTFSRLRHKPPGPPPVRTRSCPFGWEGQSESEREEMVKDTRLFCGMIWAHALAVAGRVSHSREHQAVDPQVAFLLEQPADPQEYVAESDPVFYEVPSFWATSLWQLYSQEAGLMKVSFNQGAMGHITPKPTSLGTNLVELSVLQDMKEQGPMPKYQGPSHALATWSPGMSWGIALALKRWLQRPKLSALTREQWQQHIRRGHVPYEKTCEVCVTASGTGKRHVRVEHPESFVLTADLSGPMRDGGSDTNGRGAHPRPHKYLMVAKLRLPESYLQGYSAGKCDMTHSWDESWVSIEQDPDDGLGLEPRLEPVGTGPMDDLQPDTISVDVHPTELPLGDEVSGELCDVDPVTANRAQADDLPLQDPVEAMGLRDRGEGLIPGLEEEHRSVRGESVVDEAELLEVENQGPEFEEEQSPKEERTDFHPPKMARVIFAIPVPDAKSTTVKEALQDVLLYLRAHNVPVLRFHSDRGSAFMARDTRQMLKGWSLRVTTSEGGIPQTNGVAEQGVKWVKQRIRALLASANLPLKLWPSAAEAACAMQRASLTGMTSKLAAPFGAIVHVRKRPYTGAGTTAKPDSLRTQWARGHYLGLSNTLNNGHVIYVPAVDDQPEGFIHTFHVRELVHPGPMEGQYFEPEPPQRPSRRLRGKQSVAVRLEAVQLSQIEEDPLCQLRHEAEHVLQNWDYEQALNVLERASVMLKGSDFKIGAYRHGGVTGLLKGTEKYPWLSRLMVRCFPELDDDITFTAVYMSIDTERDVHVDKNNQSGSMNYVIPVVVPKSGGGLWVELQHGDQVQGPVTSKTDSAGRQRFGTTCPLERGRVMRFDARRLHATEPWRGCCVVLIAYTPALVHKLDQQDITRMVRLGFPVENDLSDSEGFDVKDLSNVGSRLERAGGWSEVLPAGGTNYHFDVSWRIREELGPSMAMLHAKAVECMDELGKHATIHSSSGSDRCPGFVENSESRTDTVVEPGVNVSMYSGEVYLDLNHEGDAPDMAKLRMGEEENPTWSRPSLSKTEVLYTKDIESVISSLKGPLQVVHNVDPGEVLQNITAWIPAIEKELQAVARAVDKIPRGDHRQRDLLRSAEAQRLPTKLVFTIKPGDSPCADNPASWFKRKVRLVVCGNLAATSSMDTYSGTAPAEVVRIALVLANKFGWIAGIVDIVSAFLRTPLVGDNAPQIVVHPPKVLERALLIPAGELWKLTHALYGLREAPQLWSSYRDGMLRPLKFECQGVSYKLVQGIIETSWWTIHDEHGVVTGVMVVYVDDILICANIHIVRALALSIGGLWKTSELSLVTKGCPIRFLGMEINVCEKGAFWISQVGFIKELLRSKAVQSQQKDLVPITRELSALESVQREDEVDANLVRDAQGATGEVLWLSQRTRPDLAYTASIMASLCLRFPERTLQIANKVMGYIQRTMYYRLKLEASEVVLSLCTDSSFAPDSSRSHTGWVVCLQGSPILWRSARQPTVSLSTAEAELNATLEGSIALLSIEALLKDLGIVFDEKEVLTASTSALTIMSGSGSWRTRHLRIKAQWLQEQIISNKFKIGHCKGERLIADLLTKAFSSGRMQFLLDLWGMDVDPVETQPEASPPAAKDNWGSSDDFFIKTKKASN</sequence>
<dbReference type="SUPFAM" id="SSF53098">
    <property type="entry name" value="Ribonuclease H-like"/>
    <property type="match status" value="1"/>
</dbReference>
<dbReference type="CDD" id="cd09272">
    <property type="entry name" value="RNase_HI_RT_Ty1"/>
    <property type="match status" value="1"/>
</dbReference>